<dbReference type="InterPro" id="IPR043128">
    <property type="entry name" value="Rev_trsase/Diguanyl_cyclase"/>
</dbReference>
<dbReference type="Pfam" id="PF00990">
    <property type="entry name" value="GGDEF"/>
    <property type="match status" value="1"/>
</dbReference>
<keyword evidence="8" id="KW-1185">Reference proteome</keyword>
<dbReference type="SMART" id="SM00091">
    <property type="entry name" value="PAS"/>
    <property type="match status" value="3"/>
</dbReference>
<dbReference type="EMBL" id="FPLJ01000040">
    <property type="protein sequence ID" value="SGY88983.1"/>
    <property type="molecule type" value="Genomic_DNA"/>
</dbReference>
<dbReference type="SUPFAM" id="SSF55785">
    <property type="entry name" value="PYP-like sensor domain (PAS domain)"/>
    <property type="match status" value="2"/>
</dbReference>
<name>A0ABY1HF18_9GAMM</name>
<dbReference type="PROSITE" id="PS50112">
    <property type="entry name" value="PAS"/>
    <property type="match status" value="1"/>
</dbReference>
<evidence type="ECO:0000259" key="5">
    <source>
        <dbReference type="PROSITE" id="PS50113"/>
    </source>
</evidence>
<evidence type="ECO:0000259" key="6">
    <source>
        <dbReference type="PROSITE" id="PS50887"/>
    </source>
</evidence>
<dbReference type="GeneID" id="61295536"/>
<sequence>MDLNYQFFITEIFSWWQDITGLSTSTSVGMMFWLVVTALLITILVILTLLRKLTTYQSLLTFSATPTLVLDIKKGTILYSNSAIATIFDQENNTSNIIAQCCFERLSHRVDETTVTNDVFHIKQLKKTLRFSAVQINYQRRRAWLCQIEHIGTNSSAISPWDMDGQIINSLFLSNSAFIHIKTLDGLILNCSPSWAAQFEQSVEQVNGHFEHDFYSASKLKQIHTYEKTVLTGEVQEYEEWRTADDDNMLLQTIKYPLYDEHEKVVAILTVSHDLTEVMELNERLLNENGEHLRIEAELSRNNSLLNSVINATPDPVAFMNENGKFVGANEGYCEVVGVKHADLIGMDRKNLISIDKKTWLLEQENQLLLDGKSVRYEELLHLSDQDSRWYEICKQRYINNMNGESGILIIYRDLTERKRIEHDLEQAIEKFDELSSTDALTKVANRRTFDNKLTHYWLTHHNEVKKMSLLFCDVDCFKLYNDNYGHPMGDVVLAKIAQVMNDQVHRGADLVARYGGEEFAVILPSTDEEGAIRLASKIITAVEGLGIEHAYSKAAKDVTLSIGIATMCPESESSEVQLLENADKALYIAKENGRNQYSMYQEPSNDNTILELDFDLLKP</sequence>
<dbReference type="NCBIfam" id="TIGR00229">
    <property type="entry name" value="sensory_box"/>
    <property type="match status" value="1"/>
</dbReference>
<dbReference type="InterPro" id="IPR013656">
    <property type="entry name" value="PAS_4"/>
</dbReference>
<feature type="domain" description="PAC" evidence="5">
    <location>
        <begin position="375"/>
        <end position="427"/>
    </location>
</feature>
<evidence type="ECO:0000256" key="1">
    <source>
        <dbReference type="ARBA" id="ARBA00012528"/>
    </source>
</evidence>
<dbReference type="Proteomes" id="UP000182660">
    <property type="component" value="Unassembled WGS sequence"/>
</dbReference>
<evidence type="ECO:0000256" key="2">
    <source>
        <dbReference type="ARBA" id="ARBA00034247"/>
    </source>
</evidence>
<dbReference type="InterPro" id="IPR035965">
    <property type="entry name" value="PAS-like_dom_sf"/>
</dbReference>
<dbReference type="PROSITE" id="PS50113">
    <property type="entry name" value="PAC"/>
    <property type="match status" value="2"/>
</dbReference>
<comment type="catalytic activity">
    <reaction evidence="2">
        <text>2 GTP = 3',3'-c-di-GMP + 2 diphosphate</text>
        <dbReference type="Rhea" id="RHEA:24898"/>
        <dbReference type="ChEBI" id="CHEBI:33019"/>
        <dbReference type="ChEBI" id="CHEBI:37565"/>
        <dbReference type="ChEBI" id="CHEBI:58805"/>
        <dbReference type="EC" id="2.7.7.65"/>
    </reaction>
</comment>
<dbReference type="Pfam" id="PF08448">
    <property type="entry name" value="PAS_4"/>
    <property type="match status" value="2"/>
</dbReference>
<dbReference type="EC" id="2.7.7.65" evidence="1"/>
<dbReference type="PANTHER" id="PTHR45138:SF9">
    <property type="entry name" value="DIGUANYLATE CYCLASE DGCM-RELATED"/>
    <property type="match status" value="1"/>
</dbReference>
<dbReference type="InterPro" id="IPR000700">
    <property type="entry name" value="PAS-assoc_C"/>
</dbReference>
<accession>A0ABY1HF18</accession>
<feature type="domain" description="GGDEF" evidence="6">
    <location>
        <begin position="466"/>
        <end position="603"/>
    </location>
</feature>
<evidence type="ECO:0000313" key="8">
    <source>
        <dbReference type="Proteomes" id="UP000182660"/>
    </source>
</evidence>
<evidence type="ECO:0000313" key="7">
    <source>
        <dbReference type="EMBL" id="SGY88983.1"/>
    </source>
</evidence>
<proteinExistence type="predicted"/>
<feature type="domain" description="PAC" evidence="5">
    <location>
        <begin position="234"/>
        <end position="287"/>
    </location>
</feature>
<comment type="caution">
    <text evidence="7">The sequence shown here is derived from an EMBL/GenBank/DDBJ whole genome shotgun (WGS) entry which is preliminary data.</text>
</comment>
<keyword evidence="3" id="KW-0472">Membrane</keyword>
<dbReference type="RefSeq" id="WP_075471792.1">
    <property type="nucleotide sequence ID" value="NZ_CAWQZC010000113.1"/>
</dbReference>
<dbReference type="SUPFAM" id="SSF55073">
    <property type="entry name" value="Nucleotide cyclase"/>
    <property type="match status" value="1"/>
</dbReference>
<dbReference type="CDD" id="cd01949">
    <property type="entry name" value="GGDEF"/>
    <property type="match status" value="1"/>
</dbReference>
<evidence type="ECO:0000259" key="4">
    <source>
        <dbReference type="PROSITE" id="PS50112"/>
    </source>
</evidence>
<feature type="transmembrane region" description="Helical" evidence="3">
    <location>
        <begin position="30"/>
        <end position="50"/>
    </location>
</feature>
<keyword evidence="3" id="KW-0812">Transmembrane</keyword>
<dbReference type="Gene3D" id="3.30.450.20">
    <property type="entry name" value="PAS domain"/>
    <property type="match status" value="2"/>
</dbReference>
<dbReference type="InterPro" id="IPR029787">
    <property type="entry name" value="Nucleotide_cyclase"/>
</dbReference>
<protein>
    <recommendedName>
        <fullName evidence="1">diguanylate cyclase</fullName>
        <ecNumber evidence="1">2.7.7.65</ecNumber>
    </recommendedName>
</protein>
<dbReference type="NCBIfam" id="TIGR00254">
    <property type="entry name" value="GGDEF"/>
    <property type="match status" value="1"/>
</dbReference>
<gene>
    <name evidence="7" type="ORF">MT2528_1626</name>
</gene>
<dbReference type="CDD" id="cd00130">
    <property type="entry name" value="PAS"/>
    <property type="match status" value="1"/>
</dbReference>
<organism evidence="7 8">
    <name type="scientific">Moritella viscosa</name>
    <dbReference type="NCBI Taxonomy" id="80854"/>
    <lineage>
        <taxon>Bacteria</taxon>
        <taxon>Pseudomonadati</taxon>
        <taxon>Pseudomonadota</taxon>
        <taxon>Gammaproteobacteria</taxon>
        <taxon>Alteromonadales</taxon>
        <taxon>Moritellaceae</taxon>
        <taxon>Moritella</taxon>
    </lineage>
</organism>
<keyword evidence="3" id="KW-1133">Transmembrane helix</keyword>
<dbReference type="InterPro" id="IPR000014">
    <property type="entry name" value="PAS"/>
</dbReference>
<dbReference type="PANTHER" id="PTHR45138">
    <property type="entry name" value="REGULATORY COMPONENTS OF SENSORY TRANSDUCTION SYSTEM"/>
    <property type="match status" value="1"/>
</dbReference>
<evidence type="ECO:0000256" key="3">
    <source>
        <dbReference type="SAM" id="Phobius"/>
    </source>
</evidence>
<reference evidence="7 8" key="1">
    <citation type="submission" date="2016-11" db="EMBL/GenBank/DDBJ databases">
        <authorList>
            <person name="Klemetsen T."/>
        </authorList>
    </citation>
    <scope>NUCLEOTIDE SEQUENCE [LARGE SCALE GENOMIC DNA]</scope>
    <source>
        <strain evidence="7">MT 2528</strain>
    </source>
</reference>
<dbReference type="Gene3D" id="3.30.70.270">
    <property type="match status" value="1"/>
</dbReference>
<dbReference type="InterPro" id="IPR050469">
    <property type="entry name" value="Diguanylate_Cyclase"/>
</dbReference>
<feature type="domain" description="PAS" evidence="4">
    <location>
        <begin position="302"/>
        <end position="372"/>
    </location>
</feature>
<dbReference type="InterPro" id="IPR000160">
    <property type="entry name" value="GGDEF_dom"/>
</dbReference>
<dbReference type="PROSITE" id="PS50887">
    <property type="entry name" value="GGDEF"/>
    <property type="match status" value="1"/>
</dbReference>
<dbReference type="SMART" id="SM00267">
    <property type="entry name" value="GGDEF"/>
    <property type="match status" value="1"/>
</dbReference>